<reference evidence="7" key="1">
    <citation type="submission" date="2020-06" db="EMBL/GenBank/DDBJ databases">
        <authorList>
            <person name="Li T."/>
            <person name="Hu X."/>
            <person name="Zhang T."/>
            <person name="Song X."/>
            <person name="Zhang H."/>
            <person name="Dai N."/>
            <person name="Sheng W."/>
            <person name="Hou X."/>
            <person name="Wei L."/>
        </authorList>
    </citation>
    <scope>NUCLEOTIDE SEQUENCE</scope>
    <source>
        <strain evidence="7">K16</strain>
        <tissue evidence="7">Leaf</tissue>
    </source>
</reference>
<evidence type="ECO:0000256" key="4">
    <source>
        <dbReference type="ARBA" id="ARBA00045534"/>
    </source>
</evidence>
<evidence type="ECO:0000259" key="6">
    <source>
        <dbReference type="Pfam" id="PF13178"/>
    </source>
</evidence>
<feature type="region of interest" description="Disordered" evidence="5">
    <location>
        <begin position="9"/>
        <end position="29"/>
    </location>
</feature>
<feature type="domain" description="DUF4005" evidence="6">
    <location>
        <begin position="393"/>
        <end position="483"/>
    </location>
</feature>
<feature type="compositionally biased region" description="Polar residues" evidence="5">
    <location>
        <begin position="398"/>
        <end position="407"/>
    </location>
</feature>
<accession>A0AAE1X2P9</accession>
<dbReference type="InterPro" id="IPR027417">
    <property type="entry name" value="P-loop_NTPase"/>
</dbReference>
<evidence type="ECO:0000313" key="8">
    <source>
        <dbReference type="Proteomes" id="UP001289374"/>
    </source>
</evidence>
<gene>
    <name evidence="7" type="ORF">Sango_0726000</name>
</gene>
<feature type="region of interest" description="Disordered" evidence="5">
    <location>
        <begin position="356"/>
        <end position="376"/>
    </location>
</feature>
<name>A0AAE1X2P9_9LAMI</name>
<feature type="region of interest" description="Disordered" evidence="5">
    <location>
        <begin position="475"/>
        <end position="504"/>
    </location>
</feature>
<evidence type="ECO:0000313" key="7">
    <source>
        <dbReference type="EMBL" id="KAK4403574.1"/>
    </source>
</evidence>
<keyword evidence="8" id="KW-1185">Reference proteome</keyword>
<dbReference type="Pfam" id="PF00612">
    <property type="entry name" value="IQ"/>
    <property type="match status" value="2"/>
</dbReference>
<dbReference type="InterPro" id="IPR000048">
    <property type="entry name" value="IQ_motif_EF-hand-BS"/>
</dbReference>
<feature type="compositionally biased region" description="Polar residues" evidence="5">
    <location>
        <begin position="475"/>
        <end position="489"/>
    </location>
</feature>
<dbReference type="Gene3D" id="1.20.5.190">
    <property type="match status" value="1"/>
</dbReference>
<evidence type="ECO:0000256" key="2">
    <source>
        <dbReference type="ARBA" id="ARBA00024341"/>
    </source>
</evidence>
<dbReference type="GO" id="GO:0005516">
    <property type="term" value="F:calmodulin binding"/>
    <property type="evidence" value="ECO:0007669"/>
    <property type="project" value="UniProtKB-KW"/>
</dbReference>
<reference evidence="7" key="2">
    <citation type="journal article" date="2024" name="Plant">
        <title>Genomic evolution and insights into agronomic trait innovations of Sesamum species.</title>
        <authorList>
            <person name="Miao H."/>
            <person name="Wang L."/>
            <person name="Qu L."/>
            <person name="Liu H."/>
            <person name="Sun Y."/>
            <person name="Le M."/>
            <person name="Wang Q."/>
            <person name="Wei S."/>
            <person name="Zheng Y."/>
            <person name="Lin W."/>
            <person name="Duan Y."/>
            <person name="Cao H."/>
            <person name="Xiong S."/>
            <person name="Wang X."/>
            <person name="Wei L."/>
            <person name="Li C."/>
            <person name="Ma Q."/>
            <person name="Ju M."/>
            <person name="Zhao R."/>
            <person name="Li G."/>
            <person name="Mu C."/>
            <person name="Tian Q."/>
            <person name="Mei H."/>
            <person name="Zhang T."/>
            <person name="Gao T."/>
            <person name="Zhang H."/>
        </authorList>
    </citation>
    <scope>NUCLEOTIDE SEQUENCE</scope>
    <source>
        <strain evidence="7">K16</strain>
    </source>
</reference>
<proteinExistence type="inferred from homology"/>
<dbReference type="SUPFAM" id="SSF52540">
    <property type="entry name" value="P-loop containing nucleoside triphosphate hydrolases"/>
    <property type="match status" value="1"/>
</dbReference>
<comment type="similarity">
    <text evidence="2">Belongs to the IQD family.</text>
</comment>
<dbReference type="CDD" id="cd23767">
    <property type="entry name" value="IQCD"/>
    <property type="match status" value="1"/>
</dbReference>
<evidence type="ECO:0000256" key="5">
    <source>
        <dbReference type="SAM" id="MobiDB-lite"/>
    </source>
</evidence>
<dbReference type="PANTHER" id="PTHR32295:SF174">
    <property type="entry name" value="PROTEIN IQ-DOMAIN 24"/>
    <property type="match status" value="1"/>
</dbReference>
<keyword evidence="1" id="KW-0112">Calmodulin-binding</keyword>
<dbReference type="AlphaFoldDB" id="A0AAE1X2P9"/>
<dbReference type="Proteomes" id="UP001289374">
    <property type="component" value="Unassembled WGS sequence"/>
</dbReference>
<feature type="region of interest" description="Disordered" evidence="5">
    <location>
        <begin position="392"/>
        <end position="413"/>
    </location>
</feature>
<sequence>MGKATRWFRSLLGSKKSPDSSPAKEKGKKSKWAFSNSVDKVKNHVEEPLASPYVEGLDANKHAIAVAAATAAVAEAALAAAHAAAEVVRLTSGGGSGRTAPYVSGDRRLVLAAVKIQSAFRAYLARRALKALKGLVKLQALVRGHIVRKQSANMLHRMQAMARIQARASAHRTYTSDSSNSKINFSNSSYPGVTNIRKYEERSNSAKHVGSLLYLNGQYYDTTFIRFSCYAPFKPISLLTQCHETEKSLLMMSCVFVKMQQNHPRSGIVNKESTQIATRWLNHWMEQCAWNNLDTSIERGHGDDERTDKILEIDTWKPNQNASRNDRMVPSSQYFSAWNGTGQDYSKISPVSRLSSKLQKPNPSISSEEVSSVISPRFPPEGDHVAAWTAENSPRVHSASSRPTSNLRGPFTPARSECSRSLFGDYLGHPNYMANTESSRAKVRSHSAPKQRMPFEDHGLSAKLSRSFWESDAISETGSATNRRSNTNVYAGHVKRQGTPKRDAAVSFSSVHGYRL</sequence>
<dbReference type="Pfam" id="PF13178">
    <property type="entry name" value="DUF4005"/>
    <property type="match status" value="1"/>
</dbReference>
<dbReference type="InterPro" id="IPR025064">
    <property type="entry name" value="DUF4005"/>
</dbReference>
<evidence type="ECO:0000256" key="1">
    <source>
        <dbReference type="ARBA" id="ARBA00022860"/>
    </source>
</evidence>
<evidence type="ECO:0000256" key="3">
    <source>
        <dbReference type="ARBA" id="ARBA00024378"/>
    </source>
</evidence>
<dbReference type="PROSITE" id="PS50096">
    <property type="entry name" value="IQ"/>
    <property type="match status" value="2"/>
</dbReference>
<comment type="subunit">
    <text evidence="3">Binds to multiple calmodulin (CaM) in the presence of Ca(2+) and CaM-like proteins.</text>
</comment>
<comment type="function">
    <text evidence="4">May be involved in cooperative interactions with calmodulins or calmodulin-like proteins. Recruits calmodulin proteins to microtubules, thus being a potential scaffold in cellular signaling and trafficking. May associate with nucleic acids and regulate gene expression at the transcriptional or post-transcriptional level.</text>
</comment>
<protein>
    <submittedName>
        <fullName evidence="7">Protein IQ-DOMAIN 20</fullName>
    </submittedName>
</protein>
<comment type="caution">
    <text evidence="7">The sequence shown here is derived from an EMBL/GenBank/DDBJ whole genome shotgun (WGS) entry which is preliminary data.</text>
</comment>
<organism evidence="7 8">
    <name type="scientific">Sesamum angolense</name>
    <dbReference type="NCBI Taxonomy" id="2727404"/>
    <lineage>
        <taxon>Eukaryota</taxon>
        <taxon>Viridiplantae</taxon>
        <taxon>Streptophyta</taxon>
        <taxon>Embryophyta</taxon>
        <taxon>Tracheophyta</taxon>
        <taxon>Spermatophyta</taxon>
        <taxon>Magnoliopsida</taxon>
        <taxon>eudicotyledons</taxon>
        <taxon>Gunneridae</taxon>
        <taxon>Pentapetalae</taxon>
        <taxon>asterids</taxon>
        <taxon>lamiids</taxon>
        <taxon>Lamiales</taxon>
        <taxon>Pedaliaceae</taxon>
        <taxon>Sesamum</taxon>
    </lineage>
</organism>
<dbReference type="EMBL" id="JACGWL010000004">
    <property type="protein sequence ID" value="KAK4403574.1"/>
    <property type="molecule type" value="Genomic_DNA"/>
</dbReference>
<feature type="compositionally biased region" description="Basic and acidic residues" evidence="5">
    <location>
        <begin position="16"/>
        <end position="25"/>
    </location>
</feature>
<dbReference type="PANTHER" id="PTHR32295">
    <property type="entry name" value="IQ-DOMAIN 5-RELATED"/>
    <property type="match status" value="1"/>
</dbReference>
<feature type="compositionally biased region" description="Low complexity" evidence="5">
    <location>
        <begin position="363"/>
        <end position="376"/>
    </location>
</feature>
<dbReference type="SMART" id="SM00015">
    <property type="entry name" value="IQ"/>
    <property type="match status" value="2"/>
</dbReference>